<feature type="region of interest" description="Disordered" evidence="1">
    <location>
        <begin position="1"/>
        <end position="28"/>
    </location>
</feature>
<reference evidence="2 3" key="1">
    <citation type="journal article" date="2019" name="Int. J. Syst. Evol. Microbiol.">
        <title>The Global Catalogue of Microorganisms (GCM) 10K type strain sequencing project: providing services to taxonomists for standard genome sequencing and annotation.</title>
        <authorList>
            <consortium name="The Broad Institute Genomics Platform"/>
            <consortium name="The Broad Institute Genome Sequencing Center for Infectious Disease"/>
            <person name="Wu L."/>
            <person name="Ma J."/>
        </authorList>
    </citation>
    <scope>NUCLEOTIDE SEQUENCE [LARGE SCALE GENOMIC DNA]</scope>
    <source>
        <strain evidence="2 3">JCM 13581</strain>
    </source>
</reference>
<gene>
    <name evidence="2" type="ORF">GCM10009716_39690</name>
</gene>
<organism evidence="2 3">
    <name type="scientific">Streptomyces sodiiphilus</name>
    <dbReference type="NCBI Taxonomy" id="226217"/>
    <lineage>
        <taxon>Bacteria</taxon>
        <taxon>Bacillati</taxon>
        <taxon>Actinomycetota</taxon>
        <taxon>Actinomycetes</taxon>
        <taxon>Kitasatosporales</taxon>
        <taxon>Streptomycetaceae</taxon>
        <taxon>Streptomyces</taxon>
    </lineage>
</organism>
<evidence type="ECO:0000313" key="2">
    <source>
        <dbReference type="EMBL" id="GAA1927798.1"/>
    </source>
</evidence>
<dbReference type="EMBL" id="BAAAMJ010000048">
    <property type="protein sequence ID" value="GAA1927798.1"/>
    <property type="molecule type" value="Genomic_DNA"/>
</dbReference>
<evidence type="ECO:0000313" key="3">
    <source>
        <dbReference type="Proteomes" id="UP001501303"/>
    </source>
</evidence>
<feature type="compositionally biased region" description="Basic residues" evidence="1">
    <location>
        <begin position="152"/>
        <end position="161"/>
    </location>
</feature>
<evidence type="ECO:0000256" key="1">
    <source>
        <dbReference type="SAM" id="MobiDB-lite"/>
    </source>
</evidence>
<sequence>MPPGSAGRAFGEPEGAPPLSVTQVRPPEQRWTVSRDLVGYNSALEIVKDGGTVRHDAIGLEVGRRAFERYDSVADDFTSVRGESTWTMRFSRGDWDVRTVTSTVLRSTETEFQLHATLDGCEGERRVFSRNWQESFPRDQLQGPARPVSSRRPARSPRNRR</sequence>
<proteinExistence type="predicted"/>
<keyword evidence="3" id="KW-1185">Reference proteome</keyword>
<protein>
    <submittedName>
        <fullName evidence="2">Uncharacterized protein</fullName>
    </submittedName>
</protein>
<comment type="caution">
    <text evidence="2">The sequence shown here is derived from an EMBL/GenBank/DDBJ whole genome shotgun (WGS) entry which is preliminary data.</text>
</comment>
<feature type="region of interest" description="Disordered" evidence="1">
    <location>
        <begin position="133"/>
        <end position="161"/>
    </location>
</feature>
<accession>A0ABN2PQX7</accession>
<name>A0ABN2PQX7_9ACTN</name>
<dbReference type="Proteomes" id="UP001501303">
    <property type="component" value="Unassembled WGS sequence"/>
</dbReference>